<reference evidence="1 2" key="1">
    <citation type="submission" date="2023-01" db="EMBL/GenBank/DDBJ databases">
        <title>Analysis of 21 Apiospora genomes using comparative genomics revels a genus with tremendous synthesis potential of carbohydrate active enzymes and secondary metabolites.</title>
        <authorList>
            <person name="Sorensen T."/>
        </authorList>
    </citation>
    <scope>NUCLEOTIDE SEQUENCE [LARGE SCALE GENOMIC DNA]</scope>
    <source>
        <strain evidence="1 2">CBS 83171</strain>
    </source>
</reference>
<sequence length="776" mass="87842">MDHLPLPKDPEISGSISIPFVAVDKYSWPFDDYPDRSGWELKFHGQLSPGLVCHGTCQFDKTLVCAVQEWLYFGMLAEFLNDEVNISSFRKPGENGPLLVSDTLKSLVCTKTNRLLDQGPAAVSCWKDSFYKVLLTAWHPTMMLILGCGDTVNDLTLTCMAISALSEYLMNAMNGLCIRVKVETPITQKFRRTVLGLQLDCGLPITQRMKQQGWCPHDIELLKGSQVQNVSTLWYLANLSPTKSNMAHATCTSAECDPFRIDKKEYVPSHVRNECNCAHVGPDQNKLAEITRSGNIPLVRVLHDQVQVISHVGVGEFITISHVWADGKGNPRGNALPLCVIRELRQLVNKVPHEEDNLDIPFWLDTLCIPRKSEKLRKEAILRMREPYEQALHVLVIDAYLRSHVASERSPFEMLARIQVCAWSQRLWTFQEGRIPRGTSRTWFAFKDKSVDLFNELDLRNASLIPTLPSRTVYEELLFGHNQTQVIGEEKVGFTEDLLHSPLKLRQSLASPSPKHPGNWVLKDSNWEGPNECFDAPPPHLGPAGLTTSRAAWGFLSGDVSCQKQIHDIFDQYKPPPGRLFLSNDKGQWFGLDLYEPWHNEPRPAELGSHWASILAGSQDLAVVSDESYRKLDEFMSPNDHQGLLVSYYVISEEVPAVKVTAHRHVRIGLVSSRRRDVQNQLRQHADQLCIDQPGRVTDLRQDADALEEFIRSQIGEEVRDNKALLEIVRAINVRQDGRDCDDLAYDDCIKGIRLLMRLGPCTTIQKMVNIFWCVD</sequence>
<evidence type="ECO:0000313" key="1">
    <source>
        <dbReference type="EMBL" id="KAK8072862.1"/>
    </source>
</evidence>
<comment type="caution">
    <text evidence="1">The sequence shown here is derived from an EMBL/GenBank/DDBJ whole genome shotgun (WGS) entry which is preliminary data.</text>
</comment>
<dbReference type="EMBL" id="JAQQWM010000003">
    <property type="protein sequence ID" value="KAK8072862.1"/>
    <property type="molecule type" value="Genomic_DNA"/>
</dbReference>
<evidence type="ECO:0008006" key="3">
    <source>
        <dbReference type="Google" id="ProtNLM"/>
    </source>
</evidence>
<evidence type="ECO:0000313" key="2">
    <source>
        <dbReference type="Proteomes" id="UP001446871"/>
    </source>
</evidence>
<accession>A0ABR1VPR8</accession>
<name>A0ABR1VPR8_9PEZI</name>
<gene>
    <name evidence="1" type="ORF">PG996_006210</name>
</gene>
<dbReference type="PANTHER" id="PTHR39596">
    <property type="match status" value="1"/>
</dbReference>
<proteinExistence type="predicted"/>
<protein>
    <recommendedName>
        <fullName evidence="3">Heterokaryon incompatibility domain-containing protein</fullName>
    </recommendedName>
</protein>
<keyword evidence="2" id="KW-1185">Reference proteome</keyword>
<dbReference type="Proteomes" id="UP001446871">
    <property type="component" value="Unassembled WGS sequence"/>
</dbReference>
<organism evidence="1 2">
    <name type="scientific">Apiospora saccharicola</name>
    <dbReference type="NCBI Taxonomy" id="335842"/>
    <lineage>
        <taxon>Eukaryota</taxon>
        <taxon>Fungi</taxon>
        <taxon>Dikarya</taxon>
        <taxon>Ascomycota</taxon>
        <taxon>Pezizomycotina</taxon>
        <taxon>Sordariomycetes</taxon>
        <taxon>Xylariomycetidae</taxon>
        <taxon>Amphisphaeriales</taxon>
        <taxon>Apiosporaceae</taxon>
        <taxon>Apiospora</taxon>
    </lineage>
</organism>
<dbReference type="PANTHER" id="PTHR39596:SF2">
    <property type="entry name" value="HET DOMAIN PROTEIN (AFU_ORTHOLOGUE AFUA_1G17550)-RELATED"/>
    <property type="match status" value="1"/>
</dbReference>